<dbReference type="InterPro" id="IPR029063">
    <property type="entry name" value="SAM-dependent_MTases_sf"/>
</dbReference>
<evidence type="ECO:0000259" key="1">
    <source>
        <dbReference type="Pfam" id="PF08241"/>
    </source>
</evidence>
<evidence type="ECO:0000313" key="2">
    <source>
        <dbReference type="EMBL" id="KKN34639.1"/>
    </source>
</evidence>
<dbReference type="EMBL" id="LAZR01002093">
    <property type="protein sequence ID" value="KKN34639.1"/>
    <property type="molecule type" value="Genomic_DNA"/>
</dbReference>
<feature type="domain" description="Methyltransferase type 11" evidence="1">
    <location>
        <begin position="62"/>
        <end position="112"/>
    </location>
</feature>
<dbReference type="AlphaFoldDB" id="A0A0F9PWN9"/>
<dbReference type="SUPFAM" id="SSF53335">
    <property type="entry name" value="S-adenosyl-L-methionine-dependent methyltransferases"/>
    <property type="match status" value="1"/>
</dbReference>
<dbReference type="InterPro" id="IPR013216">
    <property type="entry name" value="Methyltransf_11"/>
</dbReference>
<dbReference type="Pfam" id="PF08241">
    <property type="entry name" value="Methyltransf_11"/>
    <property type="match status" value="1"/>
</dbReference>
<name>A0A0F9PWN9_9ZZZZ</name>
<sequence>MLGACALFDFLHVTGAKDAAFEQARKLSRGKGIINIGAGPHRTYQAQVIAEAPEVLANIDLVPNGMPHFIQLDVERDPLPFTDQEFGCSLASHILEHLDNWQFALSEMVRVADQVIIVLPDPIYFSGWLHPAHKQYFSLQDITQIIQAFDNVTVYY</sequence>
<dbReference type="GO" id="GO:0008757">
    <property type="term" value="F:S-adenosylmethionine-dependent methyltransferase activity"/>
    <property type="evidence" value="ECO:0007669"/>
    <property type="project" value="InterPro"/>
</dbReference>
<reference evidence="2" key="1">
    <citation type="journal article" date="2015" name="Nature">
        <title>Complex archaea that bridge the gap between prokaryotes and eukaryotes.</title>
        <authorList>
            <person name="Spang A."/>
            <person name="Saw J.H."/>
            <person name="Jorgensen S.L."/>
            <person name="Zaremba-Niedzwiedzka K."/>
            <person name="Martijn J."/>
            <person name="Lind A.E."/>
            <person name="van Eijk R."/>
            <person name="Schleper C."/>
            <person name="Guy L."/>
            <person name="Ettema T.J."/>
        </authorList>
    </citation>
    <scope>NUCLEOTIDE SEQUENCE</scope>
</reference>
<gene>
    <name evidence="2" type="ORF">LCGC14_0791550</name>
</gene>
<accession>A0A0F9PWN9</accession>
<comment type="caution">
    <text evidence="2">The sequence shown here is derived from an EMBL/GenBank/DDBJ whole genome shotgun (WGS) entry which is preliminary data.</text>
</comment>
<protein>
    <recommendedName>
        <fullName evidence="1">Methyltransferase type 11 domain-containing protein</fullName>
    </recommendedName>
</protein>
<dbReference type="Gene3D" id="3.40.50.150">
    <property type="entry name" value="Vaccinia Virus protein VP39"/>
    <property type="match status" value="1"/>
</dbReference>
<proteinExistence type="predicted"/>
<organism evidence="2">
    <name type="scientific">marine sediment metagenome</name>
    <dbReference type="NCBI Taxonomy" id="412755"/>
    <lineage>
        <taxon>unclassified sequences</taxon>
        <taxon>metagenomes</taxon>
        <taxon>ecological metagenomes</taxon>
    </lineage>
</organism>